<accession>A0A068ZYE7</accession>
<organism evidence="1">
    <name type="scientific">Clostridioides difficile</name>
    <name type="common">Peptoclostridium difficile</name>
    <dbReference type="NCBI Taxonomy" id="1496"/>
    <lineage>
        <taxon>Bacteria</taxon>
        <taxon>Bacillati</taxon>
        <taxon>Bacillota</taxon>
        <taxon>Clostridia</taxon>
        <taxon>Peptostreptococcales</taxon>
        <taxon>Peptostreptococcaceae</taxon>
        <taxon>Clostridioides</taxon>
    </lineage>
</organism>
<dbReference type="EMBL" id="LK932353">
    <property type="protein sequence ID" value="CDS83749.1"/>
    <property type="molecule type" value="Genomic_DNA"/>
</dbReference>
<proteinExistence type="predicted"/>
<reference evidence="1" key="1">
    <citation type="submission" date="2014-07" db="EMBL/GenBank/DDBJ databases">
        <authorList>
            <person name="Monot Marc"/>
        </authorList>
    </citation>
    <scope>NUCLEOTIDE SEQUENCE</scope>
    <source>
        <strain evidence="1">7032994</strain>
    </source>
</reference>
<gene>
    <name evidence="1" type="ORF">BN1097_190009</name>
</gene>
<evidence type="ECO:0000313" key="1">
    <source>
        <dbReference type="EMBL" id="CDS83749.1"/>
    </source>
</evidence>
<protein>
    <submittedName>
        <fullName evidence="1">Uncharacterized protein</fullName>
    </submittedName>
</protein>
<sequence length="67" mass="8089">MRIILHSFKNIKLLYIKISSIINYLDCYFDILYNITKADIKRQKGQFFYIKKNVKLILSIYKLILSI</sequence>
<name>A0A068ZYE7_CLODI</name>
<dbReference type="AlphaFoldDB" id="A0A068ZYE7"/>